<gene>
    <name evidence="3" type="primary">Omt2b</name>
    <name evidence="3" type="ORF">PHOROB_LOCUS12342</name>
</gene>
<evidence type="ECO:0000313" key="4">
    <source>
        <dbReference type="Proteomes" id="UP001152836"/>
    </source>
</evidence>
<evidence type="ECO:0000256" key="1">
    <source>
        <dbReference type="SAM" id="MobiDB-lite"/>
    </source>
</evidence>
<evidence type="ECO:0000256" key="2">
    <source>
        <dbReference type="SAM" id="Phobius"/>
    </source>
</evidence>
<proteinExistence type="predicted"/>
<feature type="compositionally biased region" description="Polar residues" evidence="1">
    <location>
        <begin position="16"/>
        <end position="26"/>
    </location>
</feature>
<organism evidence="3 4">
    <name type="scientific">Phodopus roborovskii</name>
    <name type="common">Roborovski's desert hamster</name>
    <name type="synonym">Cricetulus roborovskii</name>
    <dbReference type="NCBI Taxonomy" id="109678"/>
    <lineage>
        <taxon>Eukaryota</taxon>
        <taxon>Metazoa</taxon>
        <taxon>Chordata</taxon>
        <taxon>Craniata</taxon>
        <taxon>Vertebrata</taxon>
        <taxon>Euteleostomi</taxon>
        <taxon>Mammalia</taxon>
        <taxon>Eutheria</taxon>
        <taxon>Euarchontoglires</taxon>
        <taxon>Glires</taxon>
        <taxon>Rodentia</taxon>
        <taxon>Myomorpha</taxon>
        <taxon>Muroidea</taxon>
        <taxon>Cricetidae</taxon>
        <taxon>Cricetinae</taxon>
        <taxon>Phodopus</taxon>
    </lineage>
</organism>
<name>A0AAU9ZTU4_PHORO</name>
<comment type="caution">
    <text evidence="3">The sequence shown here is derived from an EMBL/GenBank/DDBJ whole genome shotgun (WGS) entry which is preliminary data.</text>
</comment>
<sequence length="148" mass="17405">MGRRGQKAPFRRRWGQTGSSEAPSFQSKEVSGFHTRFRPFCDLHQQFPVFVAPVASLSVHLELWVFKGLFGLENELMVAFQDTYMIYIIVRMDRNDIVLHIYGMDISRTLAMILIVSLAYKLRIKRNQVRAWARGLQNPVWWTKRNFI</sequence>
<evidence type="ECO:0000313" key="3">
    <source>
        <dbReference type="EMBL" id="CAH6876701.1"/>
    </source>
</evidence>
<reference evidence="3" key="1">
    <citation type="submission" date="2022-06" db="EMBL/GenBank/DDBJ databases">
        <authorList>
            <person name="Andreotti S."/>
            <person name="Wyler E."/>
        </authorList>
    </citation>
    <scope>NUCLEOTIDE SEQUENCE</scope>
</reference>
<dbReference type="Proteomes" id="UP001152836">
    <property type="component" value="Unassembled WGS sequence"/>
</dbReference>
<feature type="region of interest" description="Disordered" evidence="1">
    <location>
        <begin position="1"/>
        <end position="26"/>
    </location>
</feature>
<feature type="transmembrane region" description="Helical" evidence="2">
    <location>
        <begin position="97"/>
        <end position="120"/>
    </location>
</feature>
<feature type="compositionally biased region" description="Basic residues" evidence="1">
    <location>
        <begin position="1"/>
        <end position="14"/>
    </location>
</feature>
<keyword evidence="2" id="KW-0472">Membrane</keyword>
<keyword evidence="2" id="KW-0812">Transmembrane</keyword>
<dbReference type="AlphaFoldDB" id="A0AAU9ZTU4"/>
<keyword evidence="4" id="KW-1185">Reference proteome</keyword>
<protein>
    <submittedName>
        <fullName evidence="3">Omt2b protein</fullName>
    </submittedName>
</protein>
<keyword evidence="2" id="KW-1133">Transmembrane helix</keyword>
<accession>A0AAU9ZTU4</accession>
<dbReference type="EMBL" id="CALSGD010001501">
    <property type="protein sequence ID" value="CAH6876701.1"/>
    <property type="molecule type" value="Genomic_DNA"/>
</dbReference>